<proteinExistence type="predicted"/>
<keyword evidence="2" id="KW-1185">Reference proteome</keyword>
<protein>
    <submittedName>
        <fullName evidence="1">Uncharacterized protein</fullName>
    </submittedName>
</protein>
<gene>
    <name evidence="1" type="ORF">ABIC98_002666</name>
</gene>
<dbReference type="Proteomes" id="UP001549207">
    <property type="component" value="Unassembled WGS sequence"/>
</dbReference>
<dbReference type="EMBL" id="JBEPNJ010000010">
    <property type="protein sequence ID" value="MET3773006.1"/>
    <property type="molecule type" value="Genomic_DNA"/>
</dbReference>
<evidence type="ECO:0000313" key="2">
    <source>
        <dbReference type="Proteomes" id="UP001549207"/>
    </source>
</evidence>
<evidence type="ECO:0000313" key="1">
    <source>
        <dbReference type="EMBL" id="MET3773006.1"/>
    </source>
</evidence>
<name>A0ACC6TH11_9MICC</name>
<sequence length="50" mass="5525">MSGNKVPDRQHLWLHTGILVLPYETRLWYAGTNQSKTSAICLILAVGANS</sequence>
<organism evidence="1 2">
    <name type="scientific">Arthrobacter nitrophenolicus</name>
    <dbReference type="NCBI Taxonomy" id="683150"/>
    <lineage>
        <taxon>Bacteria</taxon>
        <taxon>Bacillati</taxon>
        <taxon>Actinomycetota</taxon>
        <taxon>Actinomycetes</taxon>
        <taxon>Micrococcales</taxon>
        <taxon>Micrococcaceae</taxon>
        <taxon>Arthrobacter</taxon>
    </lineage>
</organism>
<comment type="caution">
    <text evidence="1">The sequence shown here is derived from an EMBL/GenBank/DDBJ whole genome shotgun (WGS) entry which is preliminary data.</text>
</comment>
<reference evidence="1" key="1">
    <citation type="submission" date="2024-06" db="EMBL/GenBank/DDBJ databases">
        <title>Genomic Encyclopedia of Type Strains, Phase IV (KMG-IV): sequencing the most valuable type-strain genomes for metagenomic binning, comparative biology and taxonomic classification.</title>
        <authorList>
            <person name="Goeker M."/>
        </authorList>
    </citation>
    <scope>NUCLEOTIDE SEQUENCE</scope>
    <source>
        <strain evidence="1">SJCon</strain>
    </source>
</reference>
<accession>A0ACC6TH11</accession>